<sequence length="62" mass="7270">MNNQLRLRKFMNELLLDQIPKLVDMLRSLEELSLMQVQAQSKNTIVVQQLPGLRLAICKYKN</sequence>
<dbReference type="InterPro" id="IPR052298">
    <property type="entry name" value="ZMYND10"/>
</dbReference>
<dbReference type="PANTHER" id="PTHR13244">
    <property type="entry name" value="ZINC FINGER MYND DOMAIN CONTAINING PROTEIN 10"/>
    <property type="match status" value="1"/>
</dbReference>
<protein>
    <submittedName>
        <fullName evidence="1">Uncharacterized protein</fullName>
    </submittedName>
</protein>
<comment type="caution">
    <text evidence="1">The sequence shown here is derived from an EMBL/GenBank/DDBJ whole genome shotgun (WGS) entry which is preliminary data.</text>
</comment>
<dbReference type="AlphaFoldDB" id="A0A8S1U6S8"/>
<organism evidence="1 2">
    <name type="scientific">Paramecium octaurelia</name>
    <dbReference type="NCBI Taxonomy" id="43137"/>
    <lineage>
        <taxon>Eukaryota</taxon>
        <taxon>Sar</taxon>
        <taxon>Alveolata</taxon>
        <taxon>Ciliophora</taxon>
        <taxon>Intramacronucleata</taxon>
        <taxon>Oligohymenophorea</taxon>
        <taxon>Peniculida</taxon>
        <taxon>Parameciidae</taxon>
        <taxon>Paramecium</taxon>
    </lineage>
</organism>
<dbReference type="PANTHER" id="PTHR13244:SF7">
    <property type="entry name" value="ZINC FINGER MYND DOMAIN-CONTAINING PROTEIN 10"/>
    <property type="match status" value="1"/>
</dbReference>
<gene>
    <name evidence="1" type="ORF">POCTA_138.1.T0380194</name>
</gene>
<accession>A0A8S1U6S8</accession>
<dbReference type="GO" id="GO:0005737">
    <property type="term" value="C:cytoplasm"/>
    <property type="evidence" value="ECO:0007669"/>
    <property type="project" value="TreeGrafter"/>
</dbReference>
<evidence type="ECO:0000313" key="1">
    <source>
        <dbReference type="EMBL" id="CAD8160460.1"/>
    </source>
</evidence>
<evidence type="ECO:0000313" key="2">
    <source>
        <dbReference type="Proteomes" id="UP000683925"/>
    </source>
</evidence>
<dbReference type="EMBL" id="CAJJDP010000038">
    <property type="protein sequence ID" value="CAD8160460.1"/>
    <property type="molecule type" value="Genomic_DNA"/>
</dbReference>
<dbReference type="Proteomes" id="UP000683925">
    <property type="component" value="Unassembled WGS sequence"/>
</dbReference>
<dbReference type="OrthoDB" id="432970at2759"/>
<proteinExistence type="predicted"/>
<keyword evidence="2" id="KW-1185">Reference proteome</keyword>
<name>A0A8S1U6S8_PAROT</name>
<reference evidence="1" key="1">
    <citation type="submission" date="2021-01" db="EMBL/GenBank/DDBJ databases">
        <authorList>
            <consortium name="Genoscope - CEA"/>
            <person name="William W."/>
        </authorList>
    </citation>
    <scope>NUCLEOTIDE SEQUENCE</scope>
</reference>